<dbReference type="PANTHER" id="PTHR10177">
    <property type="entry name" value="CYCLINS"/>
    <property type="match status" value="1"/>
</dbReference>
<comment type="similarity">
    <text evidence="3">Belongs to the cyclin family.</text>
</comment>
<gene>
    <name evidence="6" type="ORF">SI7747_10013804</name>
</gene>
<dbReference type="SUPFAM" id="SSF47954">
    <property type="entry name" value="Cyclin-like"/>
    <property type="match status" value="1"/>
</dbReference>
<protein>
    <recommendedName>
        <fullName evidence="5">Cyclin-like domain-containing protein</fullName>
    </recommendedName>
</protein>
<evidence type="ECO:0000256" key="1">
    <source>
        <dbReference type="ARBA" id="ARBA00022618"/>
    </source>
</evidence>
<sequence>MEQPGGAASLSDFLCTEDRTCLDARGRRPAEPCSAASLSAMDGCEEEGEEEESVVFLNDSALSDTEEYIGILVSRESAFRSVAAAPPVRRRLVEMRPVRRRPARGRLRFSLHSAYVSVTYLDRFLLRRTMTCQPWVMQLLSVACLSLAAKMEEIRVPPLPEFPSGDYQFDSRAIQRMELLVLNTLEWRMSPITPFVYLSFFAIKLAGDVAAGEKLFYRAVGFIFSTIEGMNLGDFRASAVAAAAIFAASGKVPTETSMQVISTSGSPPIGQVFACYKTMIQESRSSQSGPGPHGADMGCKRRRDGAD</sequence>
<feature type="domain" description="Cyclin-like" evidence="5">
    <location>
        <begin position="96"/>
        <end position="183"/>
    </location>
</feature>
<evidence type="ECO:0000313" key="7">
    <source>
        <dbReference type="Proteomes" id="UP001189122"/>
    </source>
</evidence>
<dbReference type="InterPro" id="IPR039361">
    <property type="entry name" value="Cyclin"/>
</dbReference>
<dbReference type="AlphaFoldDB" id="A0A7I8JBR6"/>
<dbReference type="SMART" id="SM00385">
    <property type="entry name" value="CYCLIN"/>
    <property type="match status" value="1"/>
</dbReference>
<accession>A0A7I8JBR6</accession>
<dbReference type="GO" id="GO:0051301">
    <property type="term" value="P:cell division"/>
    <property type="evidence" value="ECO:0007669"/>
    <property type="project" value="UniProtKB-KW"/>
</dbReference>
<evidence type="ECO:0000256" key="4">
    <source>
        <dbReference type="SAM" id="MobiDB-lite"/>
    </source>
</evidence>
<dbReference type="InterPro" id="IPR036915">
    <property type="entry name" value="Cyclin-like_sf"/>
</dbReference>
<feature type="region of interest" description="Disordered" evidence="4">
    <location>
        <begin position="283"/>
        <end position="307"/>
    </location>
</feature>
<keyword evidence="7" id="KW-1185">Reference proteome</keyword>
<evidence type="ECO:0000259" key="5">
    <source>
        <dbReference type="SMART" id="SM00385"/>
    </source>
</evidence>
<dbReference type="InterPro" id="IPR006671">
    <property type="entry name" value="Cyclin_N"/>
</dbReference>
<reference evidence="6 7" key="1">
    <citation type="submission" date="2019-12" db="EMBL/GenBank/DDBJ databases">
        <authorList>
            <person name="Scholz U."/>
            <person name="Mascher M."/>
            <person name="Fiebig A."/>
        </authorList>
    </citation>
    <scope>NUCLEOTIDE SEQUENCE</scope>
</reference>
<evidence type="ECO:0000256" key="2">
    <source>
        <dbReference type="ARBA" id="ARBA00023306"/>
    </source>
</evidence>
<keyword evidence="3" id="KW-0195">Cyclin</keyword>
<dbReference type="EMBL" id="CACRZD030000010">
    <property type="protein sequence ID" value="CAA6667411.1"/>
    <property type="molecule type" value="Genomic_DNA"/>
</dbReference>
<dbReference type="EMBL" id="LR743597">
    <property type="protein sequence ID" value="CAA2628156.1"/>
    <property type="molecule type" value="Genomic_DNA"/>
</dbReference>
<dbReference type="Proteomes" id="UP001189122">
    <property type="component" value="Unassembled WGS sequence"/>
</dbReference>
<dbReference type="Gene3D" id="1.10.472.10">
    <property type="entry name" value="Cyclin-like"/>
    <property type="match status" value="1"/>
</dbReference>
<proteinExistence type="inferred from homology"/>
<evidence type="ECO:0000256" key="3">
    <source>
        <dbReference type="RuleBase" id="RU000383"/>
    </source>
</evidence>
<name>A0A7I8JBR6_SPIIN</name>
<evidence type="ECO:0000313" key="6">
    <source>
        <dbReference type="EMBL" id="CAA2628156.1"/>
    </source>
</evidence>
<keyword evidence="2" id="KW-0131">Cell cycle</keyword>
<keyword evidence="1" id="KW-0132">Cell division</keyword>
<dbReference type="Pfam" id="PF00134">
    <property type="entry name" value="Cyclin_N"/>
    <property type="match status" value="1"/>
</dbReference>
<dbReference type="InterPro" id="IPR013763">
    <property type="entry name" value="Cyclin-like_dom"/>
</dbReference>
<organism evidence="6">
    <name type="scientific">Spirodela intermedia</name>
    <name type="common">Intermediate duckweed</name>
    <dbReference type="NCBI Taxonomy" id="51605"/>
    <lineage>
        <taxon>Eukaryota</taxon>
        <taxon>Viridiplantae</taxon>
        <taxon>Streptophyta</taxon>
        <taxon>Embryophyta</taxon>
        <taxon>Tracheophyta</taxon>
        <taxon>Spermatophyta</taxon>
        <taxon>Magnoliopsida</taxon>
        <taxon>Liliopsida</taxon>
        <taxon>Araceae</taxon>
        <taxon>Lemnoideae</taxon>
        <taxon>Spirodela</taxon>
    </lineage>
</organism>